<dbReference type="GO" id="GO:0008270">
    <property type="term" value="F:zinc ion binding"/>
    <property type="evidence" value="ECO:0007669"/>
    <property type="project" value="InterPro"/>
</dbReference>
<dbReference type="InterPro" id="IPR007219">
    <property type="entry name" value="XnlR_reg_dom"/>
</dbReference>
<dbReference type="SUPFAM" id="SSF57701">
    <property type="entry name" value="Zn2/Cys6 DNA-binding domain"/>
    <property type="match status" value="1"/>
</dbReference>
<dbReference type="PROSITE" id="PS50048">
    <property type="entry name" value="ZN2_CY6_FUNGAL_2"/>
    <property type="match status" value="1"/>
</dbReference>
<keyword evidence="7" id="KW-1185">Reference proteome</keyword>
<dbReference type="KEGG" id="cne:CND05990"/>
<evidence type="ECO:0000313" key="7">
    <source>
        <dbReference type="Proteomes" id="UP000002149"/>
    </source>
</evidence>
<dbReference type="EMBL" id="AE017344">
    <property type="protein sequence ID" value="AAW43227.2"/>
    <property type="molecule type" value="Genomic_DNA"/>
</dbReference>
<dbReference type="CDD" id="cd12148">
    <property type="entry name" value="fungal_TF_MHR"/>
    <property type="match status" value="1"/>
</dbReference>
<evidence type="ECO:0000256" key="2">
    <source>
        <dbReference type="ARBA" id="ARBA00022723"/>
    </source>
</evidence>
<dbReference type="CDD" id="cd00067">
    <property type="entry name" value="GAL4"/>
    <property type="match status" value="1"/>
</dbReference>
<dbReference type="InterPro" id="IPR050613">
    <property type="entry name" value="Sec_Metabolite_Reg"/>
</dbReference>
<dbReference type="STRING" id="214684.Q5KHM1"/>
<organism evidence="6 7">
    <name type="scientific">Cryptococcus deneoformans (strain JEC21 / ATCC MYA-565)</name>
    <name type="common">Cryptococcus neoformans var. neoformans serotype D</name>
    <dbReference type="NCBI Taxonomy" id="214684"/>
    <lineage>
        <taxon>Eukaryota</taxon>
        <taxon>Fungi</taxon>
        <taxon>Dikarya</taxon>
        <taxon>Basidiomycota</taxon>
        <taxon>Agaricomycotina</taxon>
        <taxon>Tremellomycetes</taxon>
        <taxon>Tremellales</taxon>
        <taxon>Cryptococcaceae</taxon>
        <taxon>Cryptococcus</taxon>
        <taxon>Cryptococcus neoformans species complex</taxon>
    </lineage>
</organism>
<dbReference type="GO" id="GO:0005634">
    <property type="term" value="C:nucleus"/>
    <property type="evidence" value="ECO:0007669"/>
    <property type="project" value="UniProtKB-SubCell"/>
</dbReference>
<evidence type="ECO:0000256" key="1">
    <source>
        <dbReference type="ARBA" id="ARBA00004123"/>
    </source>
</evidence>
<dbReference type="GO" id="GO:0000981">
    <property type="term" value="F:DNA-binding transcription factor activity, RNA polymerase II-specific"/>
    <property type="evidence" value="ECO:0007669"/>
    <property type="project" value="InterPro"/>
</dbReference>
<evidence type="ECO:0000256" key="4">
    <source>
        <dbReference type="SAM" id="MobiDB-lite"/>
    </source>
</evidence>
<feature type="compositionally biased region" description="Low complexity" evidence="4">
    <location>
        <begin position="686"/>
        <end position="700"/>
    </location>
</feature>
<comment type="subcellular location">
    <subcellularLocation>
        <location evidence="1">Nucleus</location>
    </subcellularLocation>
</comment>
<keyword evidence="3" id="KW-0539">Nucleus</keyword>
<keyword evidence="2" id="KW-0479">Metal-binding</keyword>
<evidence type="ECO:0000313" key="6">
    <source>
        <dbReference type="EMBL" id="AAW43227.2"/>
    </source>
</evidence>
<dbReference type="PANTHER" id="PTHR31001">
    <property type="entry name" value="UNCHARACTERIZED TRANSCRIPTIONAL REGULATORY PROTEIN"/>
    <property type="match status" value="1"/>
</dbReference>
<proteinExistence type="predicted"/>
<dbReference type="Pfam" id="PF04082">
    <property type="entry name" value="Fungal_trans"/>
    <property type="match status" value="1"/>
</dbReference>
<dbReference type="OrthoDB" id="3364175at2759"/>
<dbReference type="eggNOG" id="ENOG502RZ6Z">
    <property type="taxonomic scope" value="Eukaryota"/>
</dbReference>
<dbReference type="SMART" id="SM00066">
    <property type="entry name" value="GAL4"/>
    <property type="match status" value="1"/>
</dbReference>
<dbReference type="Proteomes" id="UP000002149">
    <property type="component" value="Chromosome 4"/>
</dbReference>
<accession>Q5KHM1</accession>
<evidence type="ECO:0000256" key="3">
    <source>
        <dbReference type="ARBA" id="ARBA00023242"/>
    </source>
</evidence>
<dbReference type="InterPro" id="IPR036864">
    <property type="entry name" value="Zn2-C6_fun-type_DNA-bd_sf"/>
</dbReference>
<dbReference type="GeneID" id="3257059"/>
<gene>
    <name evidence="6" type="ordered locus">CND05990</name>
</gene>
<feature type="region of interest" description="Disordered" evidence="4">
    <location>
        <begin position="620"/>
        <end position="730"/>
    </location>
</feature>
<dbReference type="PANTHER" id="PTHR31001:SF90">
    <property type="entry name" value="CENTROMERE DNA-BINDING PROTEIN COMPLEX CBF3 SUBUNIT B"/>
    <property type="match status" value="1"/>
</dbReference>
<dbReference type="InParanoid" id="Q5KHM1"/>
<name>Q5KHM1_CRYD1</name>
<dbReference type="AlphaFoldDB" id="Q5KHM1"/>
<dbReference type="HOGENOM" id="CLU_013987_1_1_1"/>
<feature type="region of interest" description="Disordered" evidence="4">
    <location>
        <begin position="127"/>
        <end position="163"/>
    </location>
</feature>
<evidence type="ECO:0000259" key="5">
    <source>
        <dbReference type="PROSITE" id="PS50048"/>
    </source>
</evidence>
<dbReference type="GO" id="GO:0006351">
    <property type="term" value="P:DNA-templated transcription"/>
    <property type="evidence" value="ECO:0007669"/>
    <property type="project" value="InterPro"/>
</dbReference>
<protein>
    <submittedName>
        <fullName evidence="6">Fungal Zn(2)-Cys(6) binuclear cluster domain-containing protein, putative</fullName>
    </submittedName>
</protein>
<dbReference type="VEuPathDB" id="FungiDB:CND05990"/>
<dbReference type="RefSeq" id="XP_024512749.1">
    <property type="nucleotide sequence ID" value="XM_024657114.1"/>
</dbReference>
<feature type="compositionally biased region" description="Low complexity" evidence="4">
    <location>
        <begin position="638"/>
        <end position="658"/>
    </location>
</feature>
<feature type="domain" description="Zn(2)-C6 fungal-type" evidence="5">
    <location>
        <begin position="16"/>
        <end position="47"/>
    </location>
</feature>
<dbReference type="Gene3D" id="4.10.240.10">
    <property type="entry name" value="Zn(2)-C6 fungal-type DNA-binding domain"/>
    <property type="match status" value="1"/>
</dbReference>
<sequence length="830" mass="92337">MEETKLVKISQRPTKSCTECMRRKTRCSKVIPCEPCSKRGVAHLCRQESQFGPPIPSPNAEIDALKDALVGEINDLKRRISQLEKFEGKRREYPSLGNSEREEEGDTEAATTLEFMALGLDRRLELQDQPKKADAGPTPSPSSSSFSSAKQPDVTPGPSRSHLLKESRLPLPENIYNALLPQEVAIPVFNFHTTNVYWQHACIYAKDFEAQVEEFYKLAKNGECNKVDESWIALFFVLQAISVHQMTDKYAEACNLGSVVIRQQFITTVMDAAMTALHHASFLSRPSMFTCQAIAILGLCGHNVCDSDLLSSLLAIGIKHAQTLGLHTLAKRRRGMSTVDLEMGRRVWWSLAMEDWYAIPFRGVWSIHMDQFDTPLPSNCKDEDLQNDDYYTNRPLSVVAISSKLQFSARIASIIQSTFDRLRHTPSHETAPLASMAAKELTELISQLPSPSPSQPPWARDMRYYLRISSYHKIIIIYRACLSRHNAGSLSERRAMQRQCVLAAEAIIDELHSSSPSGSPSEERIELPLLWTVPYHVLASCVVLSLDMIERHGENPEIERQRLIYVRKGQTALERLAETSKIARRGLMVIEHLMKEKEVGGKRKKGWEDMANMVKRIRLPHDDPHLPHSRPHSHSHSHISLDQSSYSHSHSHTASPSDWNHTLDNPRGPPSPYVHFHPNSLPEAMPSYSHSRSQAQSQSRPHSHPHTTSHSHHSHHYPTPFSHPHPHSTPTWTQEDIDAFLSNLHECVPDVGRLFDGSLGSFGFPVEGDGVDSGFDVGVLDGGDGDAGFGSGGGPSDSGSGSKTISASASAAISGSSFGGAGRAPDVWRY</sequence>
<accession>Q55UR8</accession>
<reference evidence="6 7" key="1">
    <citation type="journal article" date="2005" name="Science">
        <title>The genome of the basidiomycetous yeast and human pathogen Cryptococcus neoformans.</title>
        <authorList>
            <person name="Loftus B.J."/>
            <person name="Fung E."/>
            <person name="Roncaglia P."/>
            <person name="Rowley D."/>
            <person name="Amedeo P."/>
            <person name="Bruno D."/>
            <person name="Vamathevan J."/>
            <person name="Miranda M."/>
            <person name="Anderson I.J."/>
            <person name="Fraser J.A."/>
            <person name="Allen J.E."/>
            <person name="Bosdet I.E."/>
            <person name="Brent M.R."/>
            <person name="Chiu R."/>
            <person name="Doering T.L."/>
            <person name="Donlin M.J."/>
            <person name="D'Souza C.A."/>
            <person name="Fox D.S."/>
            <person name="Grinberg V."/>
            <person name="Fu J."/>
            <person name="Fukushima M."/>
            <person name="Haas B.J."/>
            <person name="Huang J.C."/>
            <person name="Janbon G."/>
            <person name="Jones S.J."/>
            <person name="Koo H.L."/>
            <person name="Krzywinski M.I."/>
            <person name="Kwon-Chung J.K."/>
            <person name="Lengeler K.B."/>
            <person name="Maiti R."/>
            <person name="Marra M.A."/>
            <person name="Marra R.E."/>
            <person name="Mathewson C.A."/>
            <person name="Mitchell T.G."/>
            <person name="Pertea M."/>
            <person name="Riggs F.R."/>
            <person name="Salzberg S.L."/>
            <person name="Schein J.E."/>
            <person name="Shvartsbeyn A."/>
            <person name="Shin H."/>
            <person name="Shumway M."/>
            <person name="Specht C.A."/>
            <person name="Suh B.B."/>
            <person name="Tenney A."/>
            <person name="Utterback T.R."/>
            <person name="Wickes B.L."/>
            <person name="Wortman J.R."/>
            <person name="Wye N.H."/>
            <person name="Kronstad J.W."/>
            <person name="Lodge J.K."/>
            <person name="Heitman J."/>
            <person name="Davis R.W."/>
            <person name="Fraser C.M."/>
            <person name="Hyman R.W."/>
        </authorList>
    </citation>
    <scope>NUCLEOTIDE SEQUENCE [LARGE SCALE GENOMIC DNA]</scope>
    <source>
        <strain evidence="7">JEC21 / ATCC MYA-565</strain>
    </source>
</reference>
<dbReference type="InterPro" id="IPR001138">
    <property type="entry name" value="Zn2Cys6_DnaBD"/>
</dbReference>
<feature type="compositionally biased region" description="Basic residues" evidence="4">
    <location>
        <begin position="701"/>
        <end position="716"/>
    </location>
</feature>
<dbReference type="GO" id="GO:0003677">
    <property type="term" value="F:DNA binding"/>
    <property type="evidence" value="ECO:0007669"/>
    <property type="project" value="InterPro"/>
</dbReference>
<feature type="compositionally biased region" description="Basic residues" evidence="4">
    <location>
        <begin position="627"/>
        <end position="637"/>
    </location>
</feature>
<dbReference type="PaxDb" id="214684-Q5KHM1"/>